<evidence type="ECO:0000256" key="5">
    <source>
        <dbReference type="ARBA" id="ARBA00022776"/>
    </source>
</evidence>
<dbReference type="PROSITE" id="PS50143">
    <property type="entry name" value="BIR_REPEAT_2"/>
    <property type="match status" value="1"/>
</dbReference>
<dbReference type="GO" id="GO:0007059">
    <property type="term" value="P:chromosome segregation"/>
    <property type="evidence" value="ECO:0007669"/>
    <property type="project" value="UniProtKB-KW"/>
</dbReference>
<dbReference type="AlphaFoldDB" id="A0AAQ5X0V8"/>
<dbReference type="Pfam" id="PF00653">
    <property type="entry name" value="BIR"/>
    <property type="match status" value="1"/>
</dbReference>
<dbReference type="Ensembl" id="ENSAOCT00000037212.1">
    <property type="protein sequence ID" value="ENSAOCP00000033065.1"/>
    <property type="gene ID" value="ENSAOCG00000021234.2"/>
</dbReference>
<dbReference type="Gene3D" id="1.10.1170.10">
    <property type="entry name" value="Inhibitor Of Apoptosis Protein (2mihbC-IAP-1), Chain A"/>
    <property type="match status" value="1"/>
</dbReference>
<keyword evidence="6" id="KW-0159">Chromosome partition</keyword>
<evidence type="ECO:0000313" key="10">
    <source>
        <dbReference type="Proteomes" id="UP001501940"/>
    </source>
</evidence>
<comment type="similarity">
    <text evidence="3">Belongs to the IAP family.</text>
</comment>
<dbReference type="GeneTree" id="ENSGT00940000161744"/>
<accession>A0AAQ5X0V8</accession>
<dbReference type="InterPro" id="IPR001370">
    <property type="entry name" value="BIR_rpt"/>
</dbReference>
<keyword evidence="10" id="KW-1185">Reference proteome</keyword>
<evidence type="ECO:0000313" key="9">
    <source>
        <dbReference type="Ensembl" id="ENSAOCP00000033065.1"/>
    </source>
</evidence>
<name>A0AAQ5X0V8_AMPOC</name>
<comment type="subcellular location">
    <subcellularLocation>
        <location evidence="2">Chromosome</location>
        <location evidence="2">Centromere</location>
    </subcellularLocation>
    <subcellularLocation>
        <location evidence="1">Cytoplasm</location>
        <location evidence="1">Cytoskeleton</location>
        <location evidence="1">Spindle</location>
    </subcellularLocation>
</comment>
<dbReference type="PANTHER" id="PTHR46771:SF2">
    <property type="entry name" value="BACULOVIRAL IAP REPEAT-CONTAINING PROTEIN 5.1"/>
    <property type="match status" value="1"/>
</dbReference>
<evidence type="ECO:0008006" key="11">
    <source>
        <dbReference type="Google" id="ProtNLM"/>
    </source>
</evidence>
<reference evidence="9" key="2">
    <citation type="submission" date="2025-08" db="UniProtKB">
        <authorList>
            <consortium name="Ensembl"/>
        </authorList>
    </citation>
    <scope>IDENTIFICATION</scope>
</reference>
<dbReference type="SUPFAM" id="SSF57924">
    <property type="entry name" value="Inhibitor of apoptosis (IAP) repeat"/>
    <property type="match status" value="1"/>
</dbReference>
<dbReference type="GO" id="GO:0005819">
    <property type="term" value="C:spindle"/>
    <property type="evidence" value="ECO:0007669"/>
    <property type="project" value="UniProtKB-SubCell"/>
</dbReference>
<dbReference type="GO" id="GO:0000775">
    <property type="term" value="C:chromosome, centromeric region"/>
    <property type="evidence" value="ECO:0007669"/>
    <property type="project" value="UniProtKB-SubCell"/>
</dbReference>
<protein>
    <recommendedName>
        <fullName evidence="11">Baculoviral IAP repeat containing 5b</fullName>
    </recommendedName>
</protein>
<evidence type="ECO:0000256" key="1">
    <source>
        <dbReference type="ARBA" id="ARBA00004186"/>
    </source>
</evidence>
<evidence type="ECO:0000256" key="4">
    <source>
        <dbReference type="ARBA" id="ARBA00022723"/>
    </source>
</evidence>
<dbReference type="InterPro" id="IPR051190">
    <property type="entry name" value="Baculoviral_IAP"/>
</dbReference>
<keyword evidence="5" id="KW-0498">Mitosis</keyword>
<dbReference type="CDD" id="cd00022">
    <property type="entry name" value="BIR"/>
    <property type="match status" value="1"/>
</dbReference>
<reference evidence="9 10" key="1">
    <citation type="submission" date="2022-01" db="EMBL/GenBank/DDBJ databases">
        <title>A chromosome-scale genome assembly of the false clownfish, Amphiprion ocellaris.</title>
        <authorList>
            <person name="Ryu T."/>
        </authorList>
    </citation>
    <scope>NUCLEOTIDE SEQUENCE [LARGE SCALE GENOMIC DNA]</scope>
</reference>
<organism evidence="9 10">
    <name type="scientific">Amphiprion ocellaris</name>
    <name type="common">Clown anemonefish</name>
    <dbReference type="NCBI Taxonomy" id="80972"/>
    <lineage>
        <taxon>Eukaryota</taxon>
        <taxon>Metazoa</taxon>
        <taxon>Chordata</taxon>
        <taxon>Craniata</taxon>
        <taxon>Vertebrata</taxon>
        <taxon>Euteleostomi</taxon>
        <taxon>Actinopterygii</taxon>
        <taxon>Neopterygii</taxon>
        <taxon>Teleostei</taxon>
        <taxon>Neoteleostei</taxon>
        <taxon>Acanthomorphata</taxon>
        <taxon>Ovalentaria</taxon>
        <taxon>Pomacentridae</taxon>
        <taxon>Amphiprion</taxon>
    </lineage>
</organism>
<dbReference type="SMART" id="SM00238">
    <property type="entry name" value="BIR"/>
    <property type="match status" value="1"/>
</dbReference>
<proteinExistence type="inferred from homology"/>
<reference evidence="9" key="3">
    <citation type="submission" date="2025-09" db="UniProtKB">
        <authorList>
            <consortium name="Ensembl"/>
        </authorList>
    </citation>
    <scope>IDENTIFICATION</scope>
</reference>
<evidence type="ECO:0000256" key="8">
    <source>
        <dbReference type="ARBA" id="ARBA00023328"/>
    </source>
</evidence>
<keyword evidence="7" id="KW-0862">Zinc</keyword>
<dbReference type="GO" id="GO:0046872">
    <property type="term" value="F:metal ion binding"/>
    <property type="evidence" value="ECO:0007669"/>
    <property type="project" value="UniProtKB-KW"/>
</dbReference>
<evidence type="ECO:0000256" key="7">
    <source>
        <dbReference type="ARBA" id="ARBA00022833"/>
    </source>
</evidence>
<keyword evidence="5" id="KW-0131">Cell cycle</keyword>
<evidence type="ECO:0000256" key="3">
    <source>
        <dbReference type="ARBA" id="ARBA00006672"/>
    </source>
</evidence>
<keyword evidence="4" id="KW-0479">Metal-binding</keyword>
<evidence type="ECO:0000256" key="2">
    <source>
        <dbReference type="ARBA" id="ARBA00004584"/>
    </source>
</evidence>
<dbReference type="PANTHER" id="PTHR46771">
    <property type="entry name" value="DETERIN"/>
    <property type="match status" value="1"/>
</dbReference>
<keyword evidence="5" id="KW-0132">Cell division</keyword>
<dbReference type="Proteomes" id="UP001501940">
    <property type="component" value="Chromosome 8"/>
</dbReference>
<keyword evidence="8" id="KW-0137">Centromere</keyword>
<evidence type="ECO:0000256" key="6">
    <source>
        <dbReference type="ARBA" id="ARBA00022829"/>
    </source>
</evidence>
<sequence length="145" mass="16598">MQCWNITKYIYVTLLPPNSAQNPAASAAQTVLNTLNAPYFRMAKAGFVHCPSENEPDVVCCFFCLIELEGWEPEDVPWSEHAKRSPNCGFLTMKKDFTNLTVAEYLGMEKDRLKIYLRKISHKKMASMREAIDYTLETLKSHLDS</sequence>